<dbReference type="Gene3D" id="1.10.10.10">
    <property type="entry name" value="Winged helix-like DNA-binding domain superfamily/Winged helix DNA-binding domain"/>
    <property type="match status" value="2"/>
</dbReference>
<evidence type="ECO:0000313" key="6">
    <source>
        <dbReference type="EMBL" id="QDU62730.1"/>
    </source>
</evidence>
<evidence type="ECO:0000313" key="7">
    <source>
        <dbReference type="Proteomes" id="UP000317093"/>
    </source>
</evidence>
<dbReference type="KEGG" id="knv:Pan216_36000"/>
<dbReference type="InterPro" id="IPR005234">
    <property type="entry name" value="ScpB_csome_segregation"/>
</dbReference>
<organism evidence="6 7">
    <name type="scientific">Kolteria novifilia</name>
    <dbReference type="NCBI Taxonomy" id="2527975"/>
    <lineage>
        <taxon>Bacteria</taxon>
        <taxon>Pseudomonadati</taxon>
        <taxon>Planctomycetota</taxon>
        <taxon>Planctomycetia</taxon>
        <taxon>Kolteriales</taxon>
        <taxon>Kolteriaceae</taxon>
        <taxon>Kolteria</taxon>
    </lineage>
</organism>
<dbReference type="InterPro" id="IPR036390">
    <property type="entry name" value="WH_DNA-bd_sf"/>
</dbReference>
<proteinExistence type="predicted"/>
<gene>
    <name evidence="6" type="primary">scpB_1</name>
    <name evidence="6" type="ORF">Pan216_36000</name>
</gene>
<dbReference type="InterPro" id="IPR036388">
    <property type="entry name" value="WH-like_DNA-bd_sf"/>
</dbReference>
<evidence type="ECO:0000256" key="5">
    <source>
        <dbReference type="SAM" id="MobiDB-lite"/>
    </source>
</evidence>
<accession>A0A518B6X9</accession>
<keyword evidence="2" id="KW-0132">Cell division</keyword>
<dbReference type="GO" id="GO:0051304">
    <property type="term" value="P:chromosome separation"/>
    <property type="evidence" value="ECO:0007669"/>
    <property type="project" value="InterPro"/>
</dbReference>
<keyword evidence="1" id="KW-0963">Cytoplasm</keyword>
<name>A0A518B6X9_9BACT</name>
<evidence type="ECO:0000256" key="4">
    <source>
        <dbReference type="ARBA" id="ARBA00023306"/>
    </source>
</evidence>
<dbReference type="GO" id="GO:0051301">
    <property type="term" value="P:cell division"/>
    <property type="evidence" value="ECO:0007669"/>
    <property type="project" value="UniProtKB-KW"/>
</dbReference>
<dbReference type="EMBL" id="CP036279">
    <property type="protein sequence ID" value="QDU62730.1"/>
    <property type="molecule type" value="Genomic_DNA"/>
</dbReference>
<evidence type="ECO:0000256" key="2">
    <source>
        <dbReference type="ARBA" id="ARBA00022618"/>
    </source>
</evidence>
<dbReference type="Pfam" id="PF04079">
    <property type="entry name" value="SMC_ScpB"/>
    <property type="match status" value="1"/>
</dbReference>
<feature type="compositionally biased region" description="Basic and acidic residues" evidence="5">
    <location>
        <begin position="21"/>
        <end position="35"/>
    </location>
</feature>
<protein>
    <submittedName>
        <fullName evidence="6">Segregation and condensation protein B</fullName>
    </submittedName>
</protein>
<keyword evidence="3" id="KW-0159">Chromosome partition</keyword>
<dbReference type="AlphaFoldDB" id="A0A518B6X9"/>
<evidence type="ECO:0000256" key="3">
    <source>
        <dbReference type="ARBA" id="ARBA00022829"/>
    </source>
</evidence>
<feature type="compositionally biased region" description="Pro residues" evidence="5">
    <location>
        <begin position="1"/>
        <end position="10"/>
    </location>
</feature>
<reference evidence="6 7" key="1">
    <citation type="submission" date="2019-02" db="EMBL/GenBank/DDBJ databases">
        <title>Deep-cultivation of Planctomycetes and their phenomic and genomic characterization uncovers novel biology.</title>
        <authorList>
            <person name="Wiegand S."/>
            <person name="Jogler M."/>
            <person name="Boedeker C."/>
            <person name="Pinto D."/>
            <person name="Vollmers J."/>
            <person name="Rivas-Marin E."/>
            <person name="Kohn T."/>
            <person name="Peeters S.H."/>
            <person name="Heuer A."/>
            <person name="Rast P."/>
            <person name="Oberbeckmann S."/>
            <person name="Bunk B."/>
            <person name="Jeske O."/>
            <person name="Meyerdierks A."/>
            <person name="Storesund J.E."/>
            <person name="Kallscheuer N."/>
            <person name="Luecker S."/>
            <person name="Lage O.M."/>
            <person name="Pohl T."/>
            <person name="Merkel B.J."/>
            <person name="Hornburger P."/>
            <person name="Mueller R.-W."/>
            <person name="Bruemmer F."/>
            <person name="Labrenz M."/>
            <person name="Spormann A.M."/>
            <person name="Op den Camp H."/>
            <person name="Overmann J."/>
            <person name="Amann R."/>
            <person name="Jetten M.S.M."/>
            <person name="Mascher T."/>
            <person name="Medema M.H."/>
            <person name="Devos D.P."/>
            <person name="Kaster A.-K."/>
            <person name="Ovreas L."/>
            <person name="Rohde M."/>
            <person name="Galperin M.Y."/>
            <person name="Jogler C."/>
        </authorList>
    </citation>
    <scope>NUCLEOTIDE SEQUENCE [LARGE SCALE GENOMIC DNA]</scope>
    <source>
        <strain evidence="6 7">Pan216</strain>
    </source>
</reference>
<sequence length="211" mass="23871">MADDVTPPPAENDTPSPLDKAPSDKARPPDGDRQILPKRGRLLDQVIEAILFVGDHALDPDEFVTHYPEIDASDVRKAARRLGARYRREHRPYHISLTDKGFQLGLLPERRRQILEQTRPDKGIKLSREAIEVLSVVAYKQPVTREEVSRFLGVESGSALRQLVKRRLLEINPSESGKKGTERYTTSSRFLELFGLKDLDDLPVTEDLANI</sequence>
<keyword evidence="7" id="KW-1185">Reference proteome</keyword>
<keyword evidence="4" id="KW-0131">Cell cycle</keyword>
<dbReference type="PANTHER" id="PTHR34298:SF2">
    <property type="entry name" value="SEGREGATION AND CONDENSATION PROTEIN B"/>
    <property type="match status" value="1"/>
</dbReference>
<feature type="region of interest" description="Disordered" evidence="5">
    <location>
        <begin position="1"/>
        <end position="36"/>
    </location>
</feature>
<dbReference type="OrthoDB" id="211906at2"/>
<dbReference type="SUPFAM" id="SSF46785">
    <property type="entry name" value="Winged helix' DNA-binding domain"/>
    <property type="match status" value="2"/>
</dbReference>
<dbReference type="RefSeq" id="WP_145259682.1">
    <property type="nucleotide sequence ID" value="NZ_CP036279.1"/>
</dbReference>
<dbReference type="PANTHER" id="PTHR34298">
    <property type="entry name" value="SEGREGATION AND CONDENSATION PROTEIN B"/>
    <property type="match status" value="1"/>
</dbReference>
<dbReference type="Proteomes" id="UP000317093">
    <property type="component" value="Chromosome"/>
</dbReference>
<evidence type="ECO:0000256" key="1">
    <source>
        <dbReference type="ARBA" id="ARBA00022490"/>
    </source>
</evidence>